<dbReference type="InterPro" id="IPR030922">
    <property type="entry name" value="LptF"/>
</dbReference>
<feature type="transmembrane region" description="Helical" evidence="6">
    <location>
        <begin position="339"/>
        <end position="361"/>
    </location>
</feature>
<dbReference type="GO" id="GO:0043190">
    <property type="term" value="C:ATP-binding cassette (ABC) transporter complex"/>
    <property type="evidence" value="ECO:0007669"/>
    <property type="project" value="InterPro"/>
</dbReference>
<dbReference type="GO" id="GO:0055085">
    <property type="term" value="P:transmembrane transport"/>
    <property type="evidence" value="ECO:0007669"/>
    <property type="project" value="InterPro"/>
</dbReference>
<feature type="transmembrane region" description="Helical" evidence="6">
    <location>
        <begin position="714"/>
        <end position="733"/>
    </location>
</feature>
<evidence type="ECO:0000256" key="3">
    <source>
        <dbReference type="ARBA" id="ARBA00022692"/>
    </source>
</evidence>
<feature type="transmembrane region" description="Helical" evidence="6">
    <location>
        <begin position="286"/>
        <end position="303"/>
    </location>
</feature>
<keyword evidence="3 6" id="KW-0812">Transmembrane</keyword>
<dbReference type="Pfam" id="PF03739">
    <property type="entry name" value="LptF_LptG"/>
    <property type="match status" value="2"/>
</dbReference>
<keyword evidence="2" id="KW-1003">Cell membrane</keyword>
<dbReference type="GO" id="GO:0015920">
    <property type="term" value="P:lipopolysaccharide transport"/>
    <property type="evidence" value="ECO:0007669"/>
    <property type="project" value="TreeGrafter"/>
</dbReference>
<proteinExistence type="predicted"/>
<feature type="transmembrane region" description="Helical" evidence="6">
    <location>
        <begin position="104"/>
        <end position="125"/>
    </location>
</feature>
<comment type="subcellular location">
    <subcellularLocation>
        <location evidence="1">Cell membrane</location>
        <topology evidence="1">Multi-pass membrane protein</topology>
    </subcellularLocation>
</comment>
<protein>
    <recommendedName>
        <fullName evidence="9">Lipopolysaccharide export system permease protein LptF</fullName>
    </recommendedName>
</protein>
<dbReference type="Proteomes" id="UP001178507">
    <property type="component" value="Unassembled WGS sequence"/>
</dbReference>
<evidence type="ECO:0000313" key="8">
    <source>
        <dbReference type="Proteomes" id="UP001178507"/>
    </source>
</evidence>
<name>A0AA36IRP5_9DINO</name>
<dbReference type="AlphaFoldDB" id="A0AA36IRP5"/>
<reference evidence="7" key="1">
    <citation type="submission" date="2023-08" db="EMBL/GenBank/DDBJ databases">
        <authorList>
            <person name="Chen Y."/>
            <person name="Shah S."/>
            <person name="Dougan E. K."/>
            <person name="Thang M."/>
            <person name="Chan C."/>
        </authorList>
    </citation>
    <scope>NUCLEOTIDE SEQUENCE</scope>
</reference>
<dbReference type="PANTHER" id="PTHR33529">
    <property type="entry name" value="SLR0882 PROTEIN-RELATED"/>
    <property type="match status" value="1"/>
</dbReference>
<evidence type="ECO:0000313" key="7">
    <source>
        <dbReference type="EMBL" id="CAJ1391670.1"/>
    </source>
</evidence>
<feature type="transmembrane region" description="Helical" evidence="6">
    <location>
        <begin position="435"/>
        <end position="457"/>
    </location>
</feature>
<feature type="transmembrane region" description="Helical" evidence="6">
    <location>
        <begin position="67"/>
        <end position="84"/>
    </location>
</feature>
<feature type="transmembrane region" description="Helical" evidence="6">
    <location>
        <begin position="654"/>
        <end position="676"/>
    </location>
</feature>
<feature type="transmembrane region" description="Helical" evidence="6">
    <location>
        <begin position="477"/>
        <end position="496"/>
    </location>
</feature>
<accession>A0AA36IRP5</accession>
<evidence type="ECO:0000256" key="2">
    <source>
        <dbReference type="ARBA" id="ARBA00022475"/>
    </source>
</evidence>
<feature type="transmembrane region" description="Helical" evidence="6">
    <location>
        <begin position="381"/>
        <end position="407"/>
    </location>
</feature>
<evidence type="ECO:0000256" key="1">
    <source>
        <dbReference type="ARBA" id="ARBA00004651"/>
    </source>
</evidence>
<evidence type="ECO:0000256" key="6">
    <source>
        <dbReference type="SAM" id="Phobius"/>
    </source>
</evidence>
<dbReference type="InterPro" id="IPR005495">
    <property type="entry name" value="LptG/LptF_permease"/>
</dbReference>
<keyword evidence="5 6" id="KW-0472">Membrane</keyword>
<organism evidence="7 8">
    <name type="scientific">Effrenium voratum</name>
    <dbReference type="NCBI Taxonomy" id="2562239"/>
    <lineage>
        <taxon>Eukaryota</taxon>
        <taxon>Sar</taxon>
        <taxon>Alveolata</taxon>
        <taxon>Dinophyceae</taxon>
        <taxon>Suessiales</taxon>
        <taxon>Symbiodiniaceae</taxon>
        <taxon>Effrenium</taxon>
    </lineage>
</organism>
<feature type="transmembrane region" description="Helical" evidence="6">
    <location>
        <begin position="682"/>
        <end position="702"/>
    </location>
</feature>
<gene>
    <name evidence="7" type="ORF">EVOR1521_LOCUS16934</name>
</gene>
<keyword evidence="8" id="KW-1185">Reference proteome</keyword>
<feature type="transmembrane region" description="Helical" evidence="6">
    <location>
        <begin position="12"/>
        <end position="34"/>
    </location>
</feature>
<dbReference type="EMBL" id="CAUJNA010002223">
    <property type="protein sequence ID" value="CAJ1391670.1"/>
    <property type="molecule type" value="Genomic_DNA"/>
</dbReference>
<evidence type="ECO:0000256" key="5">
    <source>
        <dbReference type="ARBA" id="ARBA00023136"/>
    </source>
</evidence>
<evidence type="ECO:0000256" key="4">
    <source>
        <dbReference type="ARBA" id="ARBA00022989"/>
    </source>
</evidence>
<keyword evidence="4 6" id="KW-1133">Transmembrane helix</keyword>
<evidence type="ECO:0008006" key="9">
    <source>
        <dbReference type="Google" id="ProtNLM"/>
    </source>
</evidence>
<feature type="transmembrane region" description="Helical" evidence="6">
    <location>
        <begin position="309"/>
        <end position="327"/>
    </location>
</feature>
<dbReference type="PANTHER" id="PTHR33529:SF6">
    <property type="entry name" value="YJGP_YJGQ FAMILY PERMEASE"/>
    <property type="match status" value="1"/>
</dbReference>
<dbReference type="NCBIfam" id="TIGR04407">
    <property type="entry name" value="LptF_YjgP"/>
    <property type="match status" value="1"/>
</dbReference>
<sequence>MAAALTTVERYIFRRVAIAALSAFTAILAVVWITQAITRIDFATGSAGSIGAFLTMMVLLTPQFITLTLPFGLLIGAVNVLNAMNADSEMPVMAGSGISRLAIARPIVILSLVLGATVFLISHFVEPRANRAVRDVVIDMRTDLLATLIQDGRFTQIEDGLTIYVDRKEAGGRLNGVLIADRRDAEMHLTQFARQAQVDESTGVSLLVLQDGQLHRKDVKTGQVSIIRFRSYALDLAQFGSAGEGIDYFLHERETGYLFDPDPNDPWVQSWPGQARGELHRRMTEWLYPVLFALVALVVAGQPRTHRSASIMALVLAFGAGLGYRWASYFSYNEIKTDGTLFWLLYAIPMAGIGLSALMFLRGWVMQAVERSMTGVAGRTFQVYVFMRLVRMVLYFLAGIAALALLVDFTELSNRTGALADYSALKALGVSAMRVPFILQVTLPFVMLFATIATLIALNRKYELVVARSAGMSAWQFLAPTWVAALFVGLAGVLVLNPLATNGFSLAQAIEGSWKGSSQNRLFNTKEPWLRQSRDDGGAILITAKTVANQDITLYEAVFIEIGEDGRVVARHDAASAHLAEGEWVITDVTTSAPRRRPVLAERMTIPTSLHTEVVRQALVPPDMVPIYALGRQIDAARSFGVPSAPFSMQYHSLVALPALMVAMAMIAATVSLRFVRFGQSAGMIVAGVTAGFLLYVVTALAKSFGSAGAMPPVVAAWLPVVGGILFGIGYLLNHEDG</sequence>
<comment type="caution">
    <text evidence="7">The sequence shown here is derived from an EMBL/GenBank/DDBJ whole genome shotgun (WGS) entry which is preliminary data.</text>
</comment>